<dbReference type="Pfam" id="PF01171">
    <property type="entry name" value="ATP_bind_3"/>
    <property type="match status" value="1"/>
</dbReference>
<dbReference type="InterPro" id="IPR012094">
    <property type="entry name" value="tRNA_Ile_lys_synt"/>
</dbReference>
<accession>A0A098C035</accession>
<keyword evidence="3 8" id="KW-0436">Ligase</keyword>
<evidence type="ECO:0000256" key="6">
    <source>
        <dbReference type="ARBA" id="ARBA00022840"/>
    </source>
</evidence>
<evidence type="ECO:0000256" key="8">
    <source>
        <dbReference type="HAMAP-Rule" id="MF_01161"/>
    </source>
</evidence>
<dbReference type="GO" id="GO:0005524">
    <property type="term" value="F:ATP binding"/>
    <property type="evidence" value="ECO:0007669"/>
    <property type="project" value="UniProtKB-UniRule"/>
</dbReference>
<feature type="binding site" evidence="8">
    <location>
        <begin position="26"/>
        <end position="31"/>
    </location>
    <ligand>
        <name>ATP</name>
        <dbReference type="ChEBI" id="CHEBI:30616"/>
    </ligand>
</feature>
<comment type="catalytic activity">
    <reaction evidence="7 8">
        <text>cytidine(34) in tRNA(Ile2) + L-lysine + ATP = lysidine(34) in tRNA(Ile2) + AMP + diphosphate + H(+)</text>
        <dbReference type="Rhea" id="RHEA:43744"/>
        <dbReference type="Rhea" id="RHEA-COMP:10625"/>
        <dbReference type="Rhea" id="RHEA-COMP:10670"/>
        <dbReference type="ChEBI" id="CHEBI:15378"/>
        <dbReference type="ChEBI" id="CHEBI:30616"/>
        <dbReference type="ChEBI" id="CHEBI:32551"/>
        <dbReference type="ChEBI" id="CHEBI:33019"/>
        <dbReference type="ChEBI" id="CHEBI:82748"/>
        <dbReference type="ChEBI" id="CHEBI:83665"/>
        <dbReference type="ChEBI" id="CHEBI:456215"/>
        <dbReference type="EC" id="6.3.4.19"/>
    </reaction>
</comment>
<comment type="domain">
    <text evidence="8">The N-terminal region contains the highly conserved SGGXDS motif, predicted to be a P-loop motif involved in ATP binding.</text>
</comment>
<evidence type="ECO:0000256" key="4">
    <source>
        <dbReference type="ARBA" id="ARBA00022694"/>
    </source>
</evidence>
<evidence type="ECO:0000256" key="3">
    <source>
        <dbReference type="ARBA" id="ARBA00022598"/>
    </source>
</evidence>
<dbReference type="SMART" id="SM00977">
    <property type="entry name" value="TilS_C"/>
    <property type="match status" value="1"/>
</dbReference>
<dbReference type="PATRIC" id="fig|1562970.3.peg.1012"/>
<evidence type="ECO:0000256" key="2">
    <source>
        <dbReference type="ARBA" id="ARBA00022490"/>
    </source>
</evidence>
<dbReference type="HOGENOM" id="CLU_018869_0_1_10"/>
<dbReference type="OrthoDB" id="9807403at2"/>
<dbReference type="EMBL" id="LN515532">
    <property type="protein sequence ID" value="CEA15778.1"/>
    <property type="molecule type" value="Genomic_DNA"/>
</dbReference>
<comment type="similarity">
    <text evidence="8">Belongs to the tRNA(Ile)-lysidine synthase family.</text>
</comment>
<dbReference type="NCBIfam" id="TIGR02433">
    <property type="entry name" value="lysidine_TilS_C"/>
    <property type="match status" value="1"/>
</dbReference>
<dbReference type="InterPro" id="IPR011063">
    <property type="entry name" value="TilS/TtcA_N"/>
</dbReference>
<protein>
    <recommendedName>
        <fullName evidence="8">tRNA(Ile)-lysidine synthase</fullName>
        <ecNumber evidence="8">6.3.4.19</ecNumber>
    </recommendedName>
    <alternativeName>
        <fullName evidence="8">tRNA(Ile)-2-lysyl-cytidine synthase</fullName>
    </alternativeName>
    <alternativeName>
        <fullName evidence="8">tRNA(Ile)-lysidine synthetase</fullName>
    </alternativeName>
</protein>
<dbReference type="HAMAP" id="MF_01161">
    <property type="entry name" value="tRNA_Ile_lys_synt"/>
    <property type="match status" value="1"/>
</dbReference>
<dbReference type="InterPro" id="IPR012795">
    <property type="entry name" value="tRNA_Ile_lys_synt_N"/>
</dbReference>
<sequence length="438" mass="50931">MIDRVQKFIQSEKLLPHNAKVIVGLSGGMDSMVLLDLLVLLEYRCIAAHCNFHLRGAESDRDADFVRKWCKNTDIPFTSIDFDTTGYAEDRKISIEMAARELRYEWFEILRKQYEADAIAVAHHRDDSVETVLLNLIRGTGIKGLSGISPRNGYVVRPLLTVSRSEIEDYIIERELPYVTDSTNDQDIYLRNYLRLNVIPKLEVVNPSVKESIIRTSKNISEAEKIYSESIREYIDVVFINDKINIPMLKKTASPQSVLFELLSPLGFTSSTIEDIFQSMDSTPGKVFLSDRYRVIKDRSDFILEKITSDIISDEHYLIEEESKEITFPVRFNLRKEKTPVKIEKKKNILYADADKLKFPLIMRRWKAGDWFIPFGMNGKKKLSDYFTDRKFSLKDKKEAWVILSGENIVWIVNERSDNRYKITDESKNIFIIEYVDK</sequence>
<gene>
    <name evidence="8 10" type="primary">tilS</name>
    <name evidence="10" type="ORF">ING2E5B_1025</name>
</gene>
<comment type="subcellular location">
    <subcellularLocation>
        <location evidence="1 8">Cytoplasm</location>
    </subcellularLocation>
</comment>
<dbReference type="GO" id="GO:0005737">
    <property type="term" value="C:cytoplasm"/>
    <property type="evidence" value="ECO:0007669"/>
    <property type="project" value="UniProtKB-SubCell"/>
</dbReference>
<comment type="function">
    <text evidence="8">Ligates lysine onto the cytidine present at position 34 of the AUA codon-specific tRNA(Ile) that contains the anticodon CAU, in an ATP-dependent manner. Cytidine is converted to lysidine, thus changing the amino acid specificity of the tRNA from methionine to isoleucine.</text>
</comment>
<dbReference type="PANTHER" id="PTHR43033:SF1">
    <property type="entry name" value="TRNA(ILE)-LYSIDINE SYNTHASE-RELATED"/>
    <property type="match status" value="1"/>
</dbReference>
<organism evidence="10 11">
    <name type="scientific">Fermentimonas caenicola</name>
    <dbReference type="NCBI Taxonomy" id="1562970"/>
    <lineage>
        <taxon>Bacteria</taxon>
        <taxon>Pseudomonadati</taxon>
        <taxon>Bacteroidota</taxon>
        <taxon>Bacteroidia</taxon>
        <taxon>Bacteroidales</taxon>
        <taxon>Dysgonomonadaceae</taxon>
        <taxon>Fermentimonas</taxon>
    </lineage>
</organism>
<dbReference type="CDD" id="cd01992">
    <property type="entry name" value="TilS_N"/>
    <property type="match status" value="1"/>
</dbReference>
<dbReference type="GO" id="GO:0006400">
    <property type="term" value="P:tRNA modification"/>
    <property type="evidence" value="ECO:0007669"/>
    <property type="project" value="UniProtKB-UniRule"/>
</dbReference>
<reference evidence="10 11" key="1">
    <citation type="submission" date="2014-08" db="EMBL/GenBank/DDBJ databases">
        <authorList>
            <person name="Wibberg D."/>
        </authorList>
    </citation>
    <scope>NUCLEOTIDE SEQUENCE [LARGE SCALE GENOMIC DNA]</scope>
    <source>
        <strain evidence="11">ING2-E5B</strain>
    </source>
</reference>
<keyword evidence="4 8" id="KW-0819">tRNA processing</keyword>
<dbReference type="InterPro" id="IPR012796">
    <property type="entry name" value="Lysidine-tRNA-synth_C"/>
</dbReference>
<proteinExistence type="inferred from homology"/>
<dbReference type="KEGG" id="pbt:ING2E5B_1025"/>
<dbReference type="PANTHER" id="PTHR43033">
    <property type="entry name" value="TRNA(ILE)-LYSIDINE SYNTHASE-RELATED"/>
    <property type="match status" value="1"/>
</dbReference>
<dbReference type="NCBIfam" id="TIGR02432">
    <property type="entry name" value="lysidine_TilS_N"/>
    <property type="match status" value="1"/>
</dbReference>
<keyword evidence="6 8" id="KW-0067">ATP-binding</keyword>
<evidence type="ECO:0000313" key="11">
    <source>
        <dbReference type="Proteomes" id="UP000032417"/>
    </source>
</evidence>
<dbReference type="GO" id="GO:0032267">
    <property type="term" value="F:tRNA(Ile)-lysidine synthase activity"/>
    <property type="evidence" value="ECO:0007669"/>
    <property type="project" value="UniProtKB-EC"/>
</dbReference>
<dbReference type="Proteomes" id="UP000032417">
    <property type="component" value="Chromosome 1"/>
</dbReference>
<evidence type="ECO:0000256" key="7">
    <source>
        <dbReference type="ARBA" id="ARBA00048539"/>
    </source>
</evidence>
<evidence type="ECO:0000259" key="9">
    <source>
        <dbReference type="SMART" id="SM00977"/>
    </source>
</evidence>
<dbReference type="STRING" id="1562970.ING2E5B_1025"/>
<keyword evidence="11" id="KW-1185">Reference proteome</keyword>
<dbReference type="EC" id="6.3.4.19" evidence="8"/>
<dbReference type="AlphaFoldDB" id="A0A098C035"/>
<dbReference type="Gene3D" id="3.40.50.620">
    <property type="entry name" value="HUPs"/>
    <property type="match status" value="1"/>
</dbReference>
<name>A0A098C035_9BACT</name>
<keyword evidence="2 8" id="KW-0963">Cytoplasm</keyword>
<dbReference type="SUPFAM" id="SSF56037">
    <property type="entry name" value="PheT/TilS domain"/>
    <property type="match status" value="1"/>
</dbReference>
<dbReference type="InterPro" id="IPR014729">
    <property type="entry name" value="Rossmann-like_a/b/a_fold"/>
</dbReference>
<keyword evidence="5 8" id="KW-0547">Nucleotide-binding</keyword>
<evidence type="ECO:0000256" key="1">
    <source>
        <dbReference type="ARBA" id="ARBA00004496"/>
    </source>
</evidence>
<evidence type="ECO:0000256" key="5">
    <source>
        <dbReference type="ARBA" id="ARBA00022741"/>
    </source>
</evidence>
<feature type="domain" description="Lysidine-tRNA(Ile) synthetase C-terminal" evidence="9">
    <location>
        <begin position="361"/>
        <end position="433"/>
    </location>
</feature>
<dbReference type="SUPFAM" id="SSF52402">
    <property type="entry name" value="Adenine nucleotide alpha hydrolases-like"/>
    <property type="match status" value="1"/>
</dbReference>
<evidence type="ECO:0000313" key="10">
    <source>
        <dbReference type="EMBL" id="CEA15778.1"/>
    </source>
</evidence>